<sequence>MAAVQTPAKRPDNIEKWFSSDDHELDVAAWDGLHYVTGRPVRAAGARGRSRGNRTEDTELAAYVQL</sequence>
<feature type="region of interest" description="Disordered" evidence="1">
    <location>
        <begin position="43"/>
        <end position="66"/>
    </location>
</feature>
<dbReference type="EMBL" id="BGZK01000771">
    <property type="protein sequence ID" value="GBP59786.1"/>
    <property type="molecule type" value="Genomic_DNA"/>
</dbReference>
<comment type="caution">
    <text evidence="2">The sequence shown here is derived from an EMBL/GenBank/DDBJ whole genome shotgun (WGS) entry which is preliminary data.</text>
</comment>
<dbReference type="Proteomes" id="UP000299102">
    <property type="component" value="Unassembled WGS sequence"/>
</dbReference>
<evidence type="ECO:0000256" key="1">
    <source>
        <dbReference type="SAM" id="MobiDB-lite"/>
    </source>
</evidence>
<reference evidence="2 3" key="1">
    <citation type="journal article" date="2019" name="Commun. Biol.">
        <title>The bagworm genome reveals a unique fibroin gene that provides high tensile strength.</title>
        <authorList>
            <person name="Kono N."/>
            <person name="Nakamura H."/>
            <person name="Ohtoshi R."/>
            <person name="Tomita M."/>
            <person name="Numata K."/>
            <person name="Arakawa K."/>
        </authorList>
    </citation>
    <scope>NUCLEOTIDE SEQUENCE [LARGE SCALE GENOMIC DNA]</scope>
</reference>
<name>A0A4C1X7L0_EUMVA</name>
<proteinExistence type="predicted"/>
<evidence type="ECO:0000313" key="2">
    <source>
        <dbReference type="EMBL" id="GBP59786.1"/>
    </source>
</evidence>
<evidence type="ECO:0000313" key="3">
    <source>
        <dbReference type="Proteomes" id="UP000299102"/>
    </source>
</evidence>
<keyword evidence="3" id="KW-1185">Reference proteome</keyword>
<organism evidence="2 3">
    <name type="scientific">Eumeta variegata</name>
    <name type="common">Bagworm moth</name>
    <name type="synonym">Eumeta japonica</name>
    <dbReference type="NCBI Taxonomy" id="151549"/>
    <lineage>
        <taxon>Eukaryota</taxon>
        <taxon>Metazoa</taxon>
        <taxon>Ecdysozoa</taxon>
        <taxon>Arthropoda</taxon>
        <taxon>Hexapoda</taxon>
        <taxon>Insecta</taxon>
        <taxon>Pterygota</taxon>
        <taxon>Neoptera</taxon>
        <taxon>Endopterygota</taxon>
        <taxon>Lepidoptera</taxon>
        <taxon>Glossata</taxon>
        <taxon>Ditrysia</taxon>
        <taxon>Tineoidea</taxon>
        <taxon>Psychidae</taxon>
        <taxon>Oiketicinae</taxon>
        <taxon>Eumeta</taxon>
    </lineage>
</organism>
<protein>
    <submittedName>
        <fullName evidence="2">Uncharacterized protein</fullName>
    </submittedName>
</protein>
<accession>A0A4C1X7L0</accession>
<gene>
    <name evidence="2" type="ORF">EVAR_30055_1</name>
</gene>
<dbReference type="AlphaFoldDB" id="A0A4C1X7L0"/>